<dbReference type="EMBL" id="CM037621">
    <property type="protein sequence ID" value="KAH8001277.1"/>
    <property type="molecule type" value="Genomic_DNA"/>
</dbReference>
<sequence>MAPPKAPKKVAGEGKAQETGEAVATHEEEPLRTQTTSLEFASENVKARIAFGAEIQLAGLQAEREKEREAEQARMPREKEMFRLRAGLPNRPPAAGAEFTSGDTKRFPKYQKGDNVEAHLASFERTCQDLGVPEQKRMSTLRPLLWGVFSEDYADLKTKRFPIIISSERGWVEGSKVKTFEELKQLVSLEQSCRLVPHQKDKKIQTVAGVATLLDELGGDFEGGHLPIPYKKPREWHPKEKAGSPSAEPARRDSPTFRSMKGVICYHYQEEGHIKPKCPELTTPKRSPSPPKTVKVVKQAEKPEDSSTPTDGAAHVLRVWKVEEDTSRDFRVQVVTANREAATGFRDPGAEEVTLIQRKLIKPDQPMPKKTVISH</sequence>
<organism evidence="1 2">
    <name type="scientific">Sphaerodactylus townsendi</name>
    <dbReference type="NCBI Taxonomy" id="933632"/>
    <lineage>
        <taxon>Eukaryota</taxon>
        <taxon>Metazoa</taxon>
        <taxon>Chordata</taxon>
        <taxon>Craniata</taxon>
        <taxon>Vertebrata</taxon>
        <taxon>Euteleostomi</taxon>
        <taxon>Lepidosauria</taxon>
        <taxon>Squamata</taxon>
        <taxon>Bifurcata</taxon>
        <taxon>Gekkota</taxon>
        <taxon>Sphaerodactylidae</taxon>
        <taxon>Sphaerodactylus</taxon>
    </lineage>
</organism>
<dbReference type="Proteomes" id="UP000827872">
    <property type="component" value="Linkage Group LG08"/>
</dbReference>
<proteinExistence type="predicted"/>
<reference evidence="1" key="1">
    <citation type="submission" date="2021-08" db="EMBL/GenBank/DDBJ databases">
        <title>The first chromosome-level gecko genome reveals the dynamic sex chromosomes of Neotropical dwarf geckos (Sphaerodactylidae: Sphaerodactylus).</title>
        <authorList>
            <person name="Pinto B.J."/>
            <person name="Keating S.E."/>
            <person name="Gamble T."/>
        </authorList>
    </citation>
    <scope>NUCLEOTIDE SEQUENCE</scope>
    <source>
        <strain evidence="1">TG3544</strain>
    </source>
</reference>
<protein>
    <submittedName>
        <fullName evidence="1">Uncharacterized protein</fullName>
    </submittedName>
</protein>
<keyword evidence="2" id="KW-1185">Reference proteome</keyword>
<accession>A0ACB8F7P2</accession>
<evidence type="ECO:0000313" key="1">
    <source>
        <dbReference type="EMBL" id="KAH8001277.1"/>
    </source>
</evidence>
<evidence type="ECO:0000313" key="2">
    <source>
        <dbReference type="Proteomes" id="UP000827872"/>
    </source>
</evidence>
<name>A0ACB8F7P2_9SAUR</name>
<gene>
    <name evidence="1" type="ORF">K3G42_003662</name>
</gene>
<comment type="caution">
    <text evidence="1">The sequence shown here is derived from an EMBL/GenBank/DDBJ whole genome shotgun (WGS) entry which is preliminary data.</text>
</comment>